<keyword evidence="2" id="KW-1185">Reference proteome</keyword>
<dbReference type="Proteomes" id="UP001321486">
    <property type="component" value="Chromosome"/>
</dbReference>
<evidence type="ECO:0000313" key="2">
    <source>
        <dbReference type="Proteomes" id="UP001321486"/>
    </source>
</evidence>
<accession>A0ABM8GLW6</accession>
<evidence type="ECO:0008006" key="3">
    <source>
        <dbReference type="Google" id="ProtNLM"/>
    </source>
</evidence>
<protein>
    <recommendedName>
        <fullName evidence="3">ROK family protein</fullName>
    </recommendedName>
</protein>
<reference evidence="2" key="1">
    <citation type="journal article" date="2019" name="Int. J. Syst. Evol. Microbiol.">
        <title>The Global Catalogue of Microorganisms (GCM) 10K type strain sequencing project: providing services to taxonomists for standard genome sequencing and annotation.</title>
        <authorList>
            <consortium name="The Broad Institute Genomics Platform"/>
            <consortium name="The Broad Institute Genome Sequencing Center for Infectious Disease"/>
            <person name="Wu L."/>
            <person name="Ma J."/>
        </authorList>
    </citation>
    <scope>NUCLEOTIDE SEQUENCE [LARGE SCALE GENOMIC DNA]</scope>
    <source>
        <strain evidence="2">NBRC 108728</strain>
    </source>
</reference>
<name>A0ABM8GLW6_9MICO</name>
<sequence length="44" mass="4391">MAAPIIRALSITRGIHEIRVVGTALGDDSGAVGAACLVLDQTAS</sequence>
<evidence type="ECO:0000313" key="1">
    <source>
        <dbReference type="EMBL" id="BDZ49403.1"/>
    </source>
</evidence>
<organism evidence="1 2">
    <name type="scientific">Frondihabitans sucicola</name>
    <dbReference type="NCBI Taxonomy" id="1268041"/>
    <lineage>
        <taxon>Bacteria</taxon>
        <taxon>Bacillati</taxon>
        <taxon>Actinomycetota</taxon>
        <taxon>Actinomycetes</taxon>
        <taxon>Micrococcales</taxon>
        <taxon>Microbacteriaceae</taxon>
        <taxon>Frondihabitans</taxon>
    </lineage>
</organism>
<proteinExistence type="predicted"/>
<gene>
    <name evidence="1" type="ORF">GCM10025867_16440</name>
</gene>
<dbReference type="EMBL" id="AP027732">
    <property type="protein sequence ID" value="BDZ49403.1"/>
    <property type="molecule type" value="Genomic_DNA"/>
</dbReference>
<dbReference type="RefSeq" id="WP_286346206.1">
    <property type="nucleotide sequence ID" value="NZ_AP027732.1"/>
</dbReference>